<feature type="chain" id="PRO_5047320310" description="Ubiquitinyl hydrolase 1" evidence="2">
    <location>
        <begin position="23"/>
        <end position="645"/>
    </location>
</feature>
<evidence type="ECO:0000256" key="2">
    <source>
        <dbReference type="SAM" id="SignalP"/>
    </source>
</evidence>
<evidence type="ECO:0000313" key="4">
    <source>
        <dbReference type="Proteomes" id="UP001189429"/>
    </source>
</evidence>
<accession>A0ABN9TGX8</accession>
<evidence type="ECO:0000256" key="1">
    <source>
        <dbReference type="SAM" id="MobiDB-lite"/>
    </source>
</evidence>
<comment type="caution">
    <text evidence="3">The sequence shown here is derived from an EMBL/GenBank/DDBJ whole genome shotgun (WGS) entry which is preliminary data.</text>
</comment>
<feature type="signal peptide" evidence="2">
    <location>
        <begin position="1"/>
        <end position="22"/>
    </location>
</feature>
<keyword evidence="2" id="KW-0732">Signal</keyword>
<evidence type="ECO:0000313" key="3">
    <source>
        <dbReference type="EMBL" id="CAK0844394.1"/>
    </source>
</evidence>
<feature type="compositionally biased region" description="Acidic residues" evidence="1">
    <location>
        <begin position="589"/>
        <end position="630"/>
    </location>
</feature>
<evidence type="ECO:0008006" key="5">
    <source>
        <dbReference type="Google" id="ProtNLM"/>
    </source>
</evidence>
<feature type="region of interest" description="Disordered" evidence="1">
    <location>
        <begin position="575"/>
        <end position="645"/>
    </location>
</feature>
<gene>
    <name evidence="3" type="ORF">PCOR1329_LOCUS38486</name>
</gene>
<protein>
    <recommendedName>
        <fullName evidence="5">Ubiquitinyl hydrolase 1</fullName>
    </recommendedName>
</protein>
<keyword evidence="4" id="KW-1185">Reference proteome</keyword>
<proteinExistence type="predicted"/>
<reference evidence="3" key="1">
    <citation type="submission" date="2023-10" db="EMBL/GenBank/DDBJ databases">
        <authorList>
            <person name="Chen Y."/>
            <person name="Shah S."/>
            <person name="Dougan E. K."/>
            <person name="Thang M."/>
            <person name="Chan C."/>
        </authorList>
    </citation>
    <scope>NUCLEOTIDE SEQUENCE [LARGE SCALE GENOMIC DNA]</scope>
</reference>
<dbReference type="EMBL" id="CAUYUJ010014660">
    <property type="protein sequence ID" value="CAK0844394.1"/>
    <property type="molecule type" value="Genomic_DNA"/>
</dbReference>
<organism evidence="3 4">
    <name type="scientific">Prorocentrum cordatum</name>
    <dbReference type="NCBI Taxonomy" id="2364126"/>
    <lineage>
        <taxon>Eukaryota</taxon>
        <taxon>Sar</taxon>
        <taxon>Alveolata</taxon>
        <taxon>Dinophyceae</taxon>
        <taxon>Prorocentrales</taxon>
        <taxon>Prorocentraceae</taxon>
        <taxon>Prorocentrum</taxon>
    </lineage>
</organism>
<sequence>MAAYLVAIAQLLLFLCPALAWARRWSGVDNALEVEGEVTESLSQVAEGLRRRKKKCTPKKVESMRKAFARLGGLGPTDFEQPKLVPPLTAEEHASFRVHTMHYAGELPGIGAASLAQGARANRSLARGSCAGQVYSVAAAADESGLSDVESLASFHQGGAAWLERVPVHEDQGGSGPDVAEGAPDMVDRDEVGWHDVEAKLIGCSKDCAATVMAPRVQSLVYAFRKWATRKGSSTAHLLVADPRGKLYWLDFRTLQDFISRGQSTQAWGLFLVRAPGAGAQEGPGSWLFSDLAGGPLPCDLLVEASDDGGGEGACSATLKAYKRWRNRAATAVPTDFLQATVMDSTVEQFQKQEGPTCAAQAVANVLNGMMRGQYVAGQDVLDYYSAKKRDKGLVWGEARKVTKTKGNKTVKTTAKVGNGNVLNALRNCGARGSAMSYKVRRGTLAEKKWLLRAKADETARQVVLPGRVMSETLYSKATSASIRTGEGHVKEWAKLKMWLDHCAAGNCGIVFHLTNHYAPIYGYRELNGQVQILVPSAGQSPRMWQDFRTVRETILKWTGHAFMVGFMSKPRSWTARQGEGTTVHEPPAEEDADVGDGDVDPGEDGDGDDDAAAPAEPDEDGEDMQEEDGELRGGSARVAGQGLG</sequence>
<dbReference type="Proteomes" id="UP001189429">
    <property type="component" value="Unassembled WGS sequence"/>
</dbReference>
<name>A0ABN9TGX8_9DINO</name>